<dbReference type="EMBL" id="CP119917">
    <property type="protein sequence ID" value="WFD14766.1"/>
    <property type="molecule type" value="Genomic_DNA"/>
</dbReference>
<reference evidence="4 5" key="1">
    <citation type="submission" date="2023-03" db="EMBL/GenBank/DDBJ databases">
        <title>Mating type loci evolution in Malassezia.</title>
        <authorList>
            <person name="Coelho M.A."/>
        </authorList>
    </citation>
    <scope>NUCLEOTIDE SEQUENCE [LARGE SCALE GENOMIC DNA]</scope>
    <source>
        <strain evidence="4 5">CBS 13387</strain>
    </source>
</reference>
<dbReference type="Gene3D" id="2.130.10.30">
    <property type="entry name" value="Regulator of chromosome condensation 1/beta-lactamase-inhibitor protein II"/>
    <property type="match status" value="2"/>
</dbReference>
<evidence type="ECO:0000256" key="2">
    <source>
        <dbReference type="ARBA" id="ARBA00022737"/>
    </source>
</evidence>
<evidence type="ECO:0000256" key="1">
    <source>
        <dbReference type="ARBA" id="ARBA00022658"/>
    </source>
</evidence>
<sequence length="344" mass="35947">MGASRRWRVAGRWGALATQGRLLNVPVRGTVAAASVSHAVVAEAQTAYLAGHNTWGQLGQGRTSVQGTARIALPDRIVSAAAGLGFTCLATSDALYVSGTNLRGQIGLDQAPGSLSFQRLAVPAVRSVCAGLDHMLVLAGAQVWACGLHTDRQLGVPSHAPYLATLKRVALPLADGEGVSRLAAQGDTSAALTSRGRVFLWGNTEYGQHLRRDMVDRLETPTLLPIDQAVCDVQVGGSFLLVLTADGSVYTAGYGATGHAQAPYARLTRLPLPSRAVSLSASLQYAAAVTDAGHVWTWGLDSLEGRLGLGALADHRVSEPRRVPLSERATHVVCGGQALLVRCA</sequence>
<dbReference type="AlphaFoldDB" id="A0AAJ5Z451"/>
<evidence type="ECO:0000313" key="4">
    <source>
        <dbReference type="EMBL" id="WFD14766.1"/>
    </source>
</evidence>
<protein>
    <recommendedName>
        <fullName evidence="3">RCC1-like domain-containing protein</fullName>
    </recommendedName>
</protein>
<feature type="domain" description="RCC1-like" evidence="3">
    <location>
        <begin position="30"/>
        <end position="340"/>
    </location>
</feature>
<proteinExistence type="predicted"/>
<evidence type="ECO:0000313" key="5">
    <source>
        <dbReference type="Proteomes" id="UP001217582"/>
    </source>
</evidence>
<dbReference type="InterPro" id="IPR009091">
    <property type="entry name" value="RCC1/BLIP-II"/>
</dbReference>
<dbReference type="SUPFAM" id="SSF50985">
    <property type="entry name" value="RCC1/BLIP-II"/>
    <property type="match status" value="1"/>
</dbReference>
<dbReference type="PANTHER" id="PTHR45982">
    <property type="entry name" value="REGULATOR OF CHROMOSOME CONDENSATION"/>
    <property type="match status" value="1"/>
</dbReference>
<keyword evidence="5" id="KW-1185">Reference proteome</keyword>
<dbReference type="PRINTS" id="PR00633">
    <property type="entry name" value="RCCNDNSATION"/>
</dbReference>
<keyword evidence="1" id="KW-0344">Guanine-nucleotide releasing factor</keyword>
<dbReference type="InterPro" id="IPR000408">
    <property type="entry name" value="Reg_chr_condens"/>
</dbReference>
<evidence type="ECO:0000259" key="3">
    <source>
        <dbReference type="Pfam" id="PF25390"/>
    </source>
</evidence>
<dbReference type="InterPro" id="IPR051553">
    <property type="entry name" value="Ran_GTPase-activating"/>
</dbReference>
<dbReference type="Pfam" id="PF25390">
    <property type="entry name" value="WD40_RLD"/>
    <property type="match status" value="1"/>
</dbReference>
<dbReference type="InterPro" id="IPR058923">
    <property type="entry name" value="RCC1-like_dom"/>
</dbReference>
<name>A0AAJ5Z451_9BASI</name>
<accession>A0AAJ5Z451</accession>
<organism evidence="4 5">
    <name type="scientific">Malassezia arunalokei</name>
    <dbReference type="NCBI Taxonomy" id="1514897"/>
    <lineage>
        <taxon>Eukaryota</taxon>
        <taxon>Fungi</taxon>
        <taxon>Dikarya</taxon>
        <taxon>Basidiomycota</taxon>
        <taxon>Ustilaginomycotina</taxon>
        <taxon>Malasseziomycetes</taxon>
        <taxon>Malasseziales</taxon>
        <taxon>Malasseziaceae</taxon>
        <taxon>Malassezia</taxon>
    </lineage>
</organism>
<dbReference type="PANTHER" id="PTHR45982:SF1">
    <property type="entry name" value="REGULATOR OF CHROMOSOME CONDENSATION"/>
    <property type="match status" value="1"/>
</dbReference>
<keyword evidence="2" id="KW-0677">Repeat</keyword>
<dbReference type="Proteomes" id="UP001217582">
    <property type="component" value="Chromosome 2"/>
</dbReference>
<gene>
    <name evidence="4" type="ORF">MARU1_000772</name>
</gene>